<sequence length="76" mass="8701">MLRHPTTASASAQRQRFLKFHSEIENLALFESSHSTYHLSRTISTLLTTFSVNCRLKAYSSPKRLDHSTTRPRSPP</sequence>
<evidence type="ECO:0000313" key="1">
    <source>
        <dbReference type="EMBL" id="PLW45361.1"/>
    </source>
</evidence>
<proteinExistence type="predicted"/>
<comment type="caution">
    <text evidence="1">The sequence shown here is derived from an EMBL/GenBank/DDBJ whole genome shotgun (WGS) entry which is preliminary data.</text>
</comment>
<dbReference type="EMBL" id="PGCI01000049">
    <property type="protein sequence ID" value="PLW45361.1"/>
    <property type="molecule type" value="Genomic_DNA"/>
</dbReference>
<organism evidence="1 2">
    <name type="scientific">Puccinia coronata f. sp. avenae</name>
    <dbReference type="NCBI Taxonomy" id="200324"/>
    <lineage>
        <taxon>Eukaryota</taxon>
        <taxon>Fungi</taxon>
        <taxon>Dikarya</taxon>
        <taxon>Basidiomycota</taxon>
        <taxon>Pucciniomycotina</taxon>
        <taxon>Pucciniomycetes</taxon>
        <taxon>Pucciniales</taxon>
        <taxon>Pucciniaceae</taxon>
        <taxon>Puccinia</taxon>
    </lineage>
</organism>
<accession>A0A2N5V5T3</accession>
<evidence type="ECO:0000313" key="2">
    <source>
        <dbReference type="Proteomes" id="UP000235392"/>
    </source>
</evidence>
<protein>
    <submittedName>
        <fullName evidence="1">Uncharacterized protein</fullName>
    </submittedName>
</protein>
<dbReference type="AlphaFoldDB" id="A0A2N5V5T3"/>
<gene>
    <name evidence="1" type="ORF">PCASD_03115</name>
</gene>
<name>A0A2N5V5T3_9BASI</name>
<reference evidence="1 2" key="1">
    <citation type="submission" date="2017-11" db="EMBL/GenBank/DDBJ databases">
        <title>De novo assembly and phasing of dikaryotic genomes from two isolates of Puccinia coronata f. sp. avenae, the causal agent of oat crown rust.</title>
        <authorList>
            <person name="Miller M.E."/>
            <person name="Zhang Y."/>
            <person name="Omidvar V."/>
            <person name="Sperschneider J."/>
            <person name="Schwessinger B."/>
            <person name="Raley C."/>
            <person name="Palmer J.M."/>
            <person name="Garnica D."/>
            <person name="Upadhyaya N."/>
            <person name="Rathjen J."/>
            <person name="Taylor J.M."/>
            <person name="Park R.F."/>
            <person name="Dodds P.N."/>
            <person name="Hirsch C.D."/>
            <person name="Kianian S.F."/>
            <person name="Figueroa M."/>
        </authorList>
    </citation>
    <scope>NUCLEOTIDE SEQUENCE [LARGE SCALE GENOMIC DNA]</scope>
    <source>
        <strain evidence="1">12SD80</strain>
    </source>
</reference>
<dbReference type="Proteomes" id="UP000235392">
    <property type="component" value="Unassembled WGS sequence"/>
</dbReference>